<organism evidence="2 3">
    <name type="scientific">Gallaecimonas pentaromativorans</name>
    <dbReference type="NCBI Taxonomy" id="584787"/>
    <lineage>
        <taxon>Bacteria</taxon>
        <taxon>Pseudomonadati</taxon>
        <taxon>Pseudomonadota</taxon>
        <taxon>Gammaproteobacteria</taxon>
        <taxon>Enterobacterales</taxon>
        <taxon>Gallaecimonadaceae</taxon>
        <taxon>Gallaecimonas</taxon>
    </lineage>
</organism>
<protein>
    <submittedName>
        <fullName evidence="2">Uncharacterized protein</fullName>
    </submittedName>
</protein>
<accession>A0A3N1PFL4</accession>
<comment type="similarity">
    <text evidence="1">Belongs to the UPF0231 family.</text>
</comment>
<reference evidence="2 3" key="1">
    <citation type="submission" date="2018-11" db="EMBL/GenBank/DDBJ databases">
        <title>Genomic Encyclopedia of Type Strains, Phase IV (KMG-IV): sequencing the most valuable type-strain genomes for metagenomic binning, comparative biology and taxonomic classification.</title>
        <authorList>
            <person name="Goeker M."/>
        </authorList>
    </citation>
    <scope>NUCLEOTIDE SEQUENCE [LARGE SCALE GENOMIC DNA]</scope>
    <source>
        <strain evidence="2 3">DSM 21945</strain>
    </source>
</reference>
<dbReference type="AlphaFoldDB" id="A0A3N1PFL4"/>
<comment type="caution">
    <text evidence="2">The sequence shown here is derived from an EMBL/GenBank/DDBJ whole genome shotgun (WGS) entry which is preliminary data.</text>
</comment>
<dbReference type="Pfam" id="PF06062">
    <property type="entry name" value="UPF0231"/>
    <property type="match status" value="1"/>
</dbReference>
<dbReference type="Proteomes" id="UP000268033">
    <property type="component" value="Unassembled WGS sequence"/>
</dbReference>
<sequence>MEYQFRLNPFDGRHQIQMEYGFEAMGRFIEDELGTDKAKISTLIARLQQGRDLRFEGHEWALVVEQGELSVLHHRLDHNEVDLDPDLALDDADASSHCGLEDGLLLLQAWLDFVAPL</sequence>
<keyword evidence="3" id="KW-1185">Reference proteome</keyword>
<dbReference type="STRING" id="584787.GCA_001247655_03675"/>
<evidence type="ECO:0000313" key="3">
    <source>
        <dbReference type="Proteomes" id="UP000268033"/>
    </source>
</evidence>
<dbReference type="RefSeq" id="WP_123420500.1">
    <property type="nucleotide sequence ID" value="NZ_RJUL01000001.1"/>
</dbReference>
<proteinExistence type="inferred from homology"/>
<name>A0A3N1PFL4_9GAMM</name>
<gene>
    <name evidence="2" type="ORF">EDC28_101426</name>
</gene>
<evidence type="ECO:0000256" key="1">
    <source>
        <dbReference type="ARBA" id="ARBA00005367"/>
    </source>
</evidence>
<dbReference type="InterPro" id="IPR008249">
    <property type="entry name" value="UPF0231"/>
</dbReference>
<evidence type="ECO:0000313" key="2">
    <source>
        <dbReference type="EMBL" id="ROQ30734.1"/>
    </source>
</evidence>
<dbReference type="EMBL" id="RJUL01000001">
    <property type="protein sequence ID" value="ROQ30734.1"/>
    <property type="molecule type" value="Genomic_DNA"/>
</dbReference>